<gene>
    <name evidence="7" type="ORF">HHL17_19630</name>
</gene>
<evidence type="ECO:0000256" key="3">
    <source>
        <dbReference type="ARBA" id="ARBA00023004"/>
    </source>
</evidence>
<evidence type="ECO:0000313" key="8">
    <source>
        <dbReference type="Proteomes" id="UP000583266"/>
    </source>
</evidence>
<evidence type="ECO:0000256" key="4">
    <source>
        <dbReference type="PROSITE-ProRule" id="PRU00433"/>
    </source>
</evidence>
<dbReference type="Proteomes" id="UP000583266">
    <property type="component" value="Unassembled WGS sequence"/>
</dbReference>
<dbReference type="Gene3D" id="1.10.760.10">
    <property type="entry name" value="Cytochrome c-like domain"/>
    <property type="match status" value="1"/>
</dbReference>
<dbReference type="GO" id="GO:0046872">
    <property type="term" value="F:metal ion binding"/>
    <property type="evidence" value="ECO:0007669"/>
    <property type="project" value="UniProtKB-KW"/>
</dbReference>
<organism evidence="7 8">
    <name type="scientific">Chitinophaga fulva</name>
    <dbReference type="NCBI Taxonomy" id="2728842"/>
    <lineage>
        <taxon>Bacteria</taxon>
        <taxon>Pseudomonadati</taxon>
        <taxon>Bacteroidota</taxon>
        <taxon>Chitinophagia</taxon>
        <taxon>Chitinophagales</taxon>
        <taxon>Chitinophagaceae</taxon>
        <taxon>Chitinophaga</taxon>
    </lineage>
</organism>
<dbReference type="GO" id="GO:0020037">
    <property type="term" value="F:heme binding"/>
    <property type="evidence" value="ECO:0007669"/>
    <property type="project" value="InterPro"/>
</dbReference>
<dbReference type="SUPFAM" id="SSF46626">
    <property type="entry name" value="Cytochrome c"/>
    <property type="match status" value="1"/>
</dbReference>
<protein>
    <submittedName>
        <fullName evidence="7">Cytochrome c</fullName>
    </submittedName>
</protein>
<dbReference type="Pfam" id="PF00034">
    <property type="entry name" value="Cytochrom_C"/>
    <property type="match status" value="1"/>
</dbReference>
<accession>A0A848GPE4</accession>
<evidence type="ECO:0000256" key="2">
    <source>
        <dbReference type="ARBA" id="ARBA00022723"/>
    </source>
</evidence>
<evidence type="ECO:0000256" key="5">
    <source>
        <dbReference type="SAM" id="SignalP"/>
    </source>
</evidence>
<evidence type="ECO:0000256" key="1">
    <source>
        <dbReference type="ARBA" id="ARBA00022617"/>
    </source>
</evidence>
<keyword evidence="3 4" id="KW-0408">Iron</keyword>
<dbReference type="GO" id="GO:0009055">
    <property type="term" value="F:electron transfer activity"/>
    <property type="evidence" value="ECO:0007669"/>
    <property type="project" value="InterPro"/>
</dbReference>
<dbReference type="InterPro" id="IPR009056">
    <property type="entry name" value="Cyt_c-like_dom"/>
</dbReference>
<dbReference type="PROSITE" id="PS51007">
    <property type="entry name" value="CYTC"/>
    <property type="match status" value="1"/>
</dbReference>
<feature type="domain" description="Cytochrome c" evidence="6">
    <location>
        <begin position="158"/>
        <end position="250"/>
    </location>
</feature>
<dbReference type="AlphaFoldDB" id="A0A848GPE4"/>
<comment type="caution">
    <text evidence="7">The sequence shown here is derived from an EMBL/GenBank/DDBJ whole genome shotgun (WGS) entry which is preliminary data.</text>
</comment>
<feature type="chain" id="PRO_5033010237" evidence="5">
    <location>
        <begin position="17"/>
        <end position="523"/>
    </location>
</feature>
<name>A0A848GPE4_9BACT</name>
<dbReference type="EMBL" id="JABBGC010000002">
    <property type="protein sequence ID" value="NML39421.1"/>
    <property type="molecule type" value="Genomic_DNA"/>
</dbReference>
<evidence type="ECO:0000259" key="6">
    <source>
        <dbReference type="PROSITE" id="PS51007"/>
    </source>
</evidence>
<keyword evidence="2 4" id="KW-0479">Metal-binding</keyword>
<keyword evidence="1 4" id="KW-0349">Heme</keyword>
<reference evidence="7 8" key="1">
    <citation type="submission" date="2020-04" db="EMBL/GenBank/DDBJ databases">
        <title>Chitinophaga sp. G-6-1-13 sp. nov., isolated from soil.</title>
        <authorList>
            <person name="Dahal R.H."/>
            <person name="Chaudhary D.K."/>
        </authorList>
    </citation>
    <scope>NUCLEOTIDE SEQUENCE [LARGE SCALE GENOMIC DNA]</scope>
    <source>
        <strain evidence="7 8">G-6-1-13</strain>
    </source>
</reference>
<keyword evidence="5" id="KW-0732">Signal</keyword>
<feature type="signal peptide" evidence="5">
    <location>
        <begin position="1"/>
        <end position="16"/>
    </location>
</feature>
<dbReference type="InterPro" id="IPR036909">
    <property type="entry name" value="Cyt_c-like_dom_sf"/>
</dbReference>
<proteinExistence type="predicted"/>
<dbReference type="RefSeq" id="WP_169226501.1">
    <property type="nucleotide sequence ID" value="NZ_JABBGC010000002.1"/>
</dbReference>
<evidence type="ECO:0000313" key="7">
    <source>
        <dbReference type="EMBL" id="NML39421.1"/>
    </source>
</evidence>
<keyword evidence="8" id="KW-1185">Reference proteome</keyword>
<sequence>MSKLFLSMLLLWSCYACNTADKPRIPHADKPQPELFSVNTDRDTVLLTGKGARIHIPANAIRAEGNQVQLEVTEVYDVGEMLASGIQTVSDHQLLSSGGMINIRPAGNATALILQPIRVEVPTPFWQEGMMHYTGSTDEEGNINWTNPEPLPQQKIQDQFDKGRMLLEQNCYSCHSIDKRLTGPALLHVTARRDWKWLYAFIRNSEAVIASGDLEASCLYVDYNMAAMTKYPALSDNDLESICLYIDQVSKQKDLAGYYRVQKARDTCQQYLAVRGALLAKRNQALYQVMDTTLFKGTPPSNVPLYNQTPGDDDARNVPGYYNPVYYDMVISAFGWHNLDMLLKNMPGVGKTRLTVTVKGAHRKDVQLFLVIPELRVTVEGAPLDGKADTYSFDYGDEIRLPLNRQAWIVAMGETGGKTLFAKTGFSIQLAQQLIITPEVSKRDVFNKWLKTLGMKLVQIPDEESLNVVDVSRNDSLLRKQAAKLIEGNPDTKRIDAMLRLLQALKPVGMDCGCDMPATIPDK</sequence>